<dbReference type="InterPro" id="IPR011009">
    <property type="entry name" value="Kinase-like_dom_sf"/>
</dbReference>
<evidence type="ECO:0000256" key="2">
    <source>
        <dbReference type="ARBA" id="ARBA00022840"/>
    </source>
</evidence>
<comment type="caution">
    <text evidence="3">The sequence shown here is derived from an EMBL/GenBank/DDBJ whole genome shotgun (WGS) entry which is preliminary data.</text>
</comment>
<evidence type="ECO:0000313" key="4">
    <source>
        <dbReference type="Proteomes" id="UP001370490"/>
    </source>
</evidence>
<dbReference type="SUPFAM" id="SSF56112">
    <property type="entry name" value="Protein kinase-like (PK-like)"/>
    <property type="match status" value="1"/>
</dbReference>
<accession>A0AAN8ZBE5</accession>
<protein>
    <submittedName>
        <fullName evidence="3">Uncharacterized protein</fullName>
    </submittedName>
</protein>
<dbReference type="PANTHER" id="PTHR27007">
    <property type="match status" value="1"/>
</dbReference>
<reference evidence="3 4" key="1">
    <citation type="submission" date="2023-12" db="EMBL/GenBank/DDBJ databases">
        <title>A high-quality genome assembly for Dillenia turbinata (Dilleniales).</title>
        <authorList>
            <person name="Chanderbali A."/>
        </authorList>
    </citation>
    <scope>NUCLEOTIDE SEQUENCE [LARGE SCALE GENOMIC DNA]</scope>
    <source>
        <strain evidence="3">LSX21</strain>
        <tissue evidence="3">Leaf</tissue>
    </source>
</reference>
<evidence type="ECO:0000256" key="1">
    <source>
        <dbReference type="ARBA" id="ARBA00022741"/>
    </source>
</evidence>
<gene>
    <name evidence="3" type="ORF">RJ641_036943</name>
</gene>
<keyword evidence="1" id="KW-0547">Nucleotide-binding</keyword>
<keyword evidence="2" id="KW-0067">ATP-binding</keyword>
<organism evidence="3 4">
    <name type="scientific">Dillenia turbinata</name>
    <dbReference type="NCBI Taxonomy" id="194707"/>
    <lineage>
        <taxon>Eukaryota</taxon>
        <taxon>Viridiplantae</taxon>
        <taxon>Streptophyta</taxon>
        <taxon>Embryophyta</taxon>
        <taxon>Tracheophyta</taxon>
        <taxon>Spermatophyta</taxon>
        <taxon>Magnoliopsida</taxon>
        <taxon>eudicotyledons</taxon>
        <taxon>Gunneridae</taxon>
        <taxon>Pentapetalae</taxon>
        <taxon>Dilleniales</taxon>
        <taxon>Dilleniaceae</taxon>
        <taxon>Dillenia</taxon>
    </lineage>
</organism>
<proteinExistence type="predicted"/>
<dbReference type="AlphaFoldDB" id="A0AAN8ZBE5"/>
<sequence length="106" mass="11595">MENGSLDKRVFECDESNMLGYKDRVGVLKDVASGDMNGRLGDFGLARMHWHEQLASTSRVAGTVGYLAAHLEWLGRLGVGIDVLGSEDMDASLLKKINSKALWSLL</sequence>
<keyword evidence="4" id="KW-1185">Reference proteome</keyword>
<name>A0AAN8ZBE5_9MAGN</name>
<evidence type="ECO:0000313" key="3">
    <source>
        <dbReference type="EMBL" id="KAK6934049.1"/>
    </source>
</evidence>
<dbReference type="GO" id="GO:0005524">
    <property type="term" value="F:ATP binding"/>
    <property type="evidence" value="ECO:0007669"/>
    <property type="project" value="UniProtKB-KW"/>
</dbReference>
<dbReference type="Proteomes" id="UP001370490">
    <property type="component" value="Unassembled WGS sequence"/>
</dbReference>
<dbReference type="EMBL" id="JBAMMX010000009">
    <property type="protein sequence ID" value="KAK6934049.1"/>
    <property type="molecule type" value="Genomic_DNA"/>
</dbReference>
<dbReference type="InterPro" id="IPR050528">
    <property type="entry name" value="L-type_Lectin-RKs"/>
</dbReference>